<dbReference type="GO" id="GO:0085020">
    <property type="term" value="P:protein K6-linked ubiquitination"/>
    <property type="evidence" value="ECO:0007669"/>
    <property type="project" value="TreeGrafter"/>
</dbReference>
<evidence type="ECO:0000313" key="5">
    <source>
        <dbReference type="EMBL" id="AMG72773.1"/>
    </source>
</evidence>
<dbReference type="SMART" id="SM00248">
    <property type="entry name" value="ANK"/>
    <property type="match status" value="3"/>
</dbReference>
<proteinExistence type="predicted"/>
<dbReference type="Gene3D" id="1.25.40.20">
    <property type="entry name" value="Ankyrin repeat-containing domain"/>
    <property type="match status" value="1"/>
</dbReference>
<dbReference type="RefSeq" id="WP_067180269.1">
    <property type="nucleotide sequence ID" value="NZ_CP012199.1"/>
</dbReference>
<dbReference type="InterPro" id="IPR036770">
    <property type="entry name" value="Ankyrin_rpt-contain_sf"/>
</dbReference>
<keyword evidence="6" id="KW-1185">Reference proteome</keyword>
<dbReference type="AlphaFoldDB" id="A0AA86L1S8"/>
<dbReference type="PANTHER" id="PTHR24171:SF8">
    <property type="entry name" value="BRCA1-ASSOCIATED RING DOMAIN PROTEIN 1"/>
    <property type="match status" value="1"/>
</dbReference>
<dbReference type="PROSITE" id="PS50088">
    <property type="entry name" value="ANK_REPEAT"/>
    <property type="match status" value="2"/>
</dbReference>
<protein>
    <submittedName>
        <fullName evidence="5">Ankyrin</fullName>
    </submittedName>
</protein>
<evidence type="ECO:0000256" key="3">
    <source>
        <dbReference type="PROSITE-ProRule" id="PRU00023"/>
    </source>
</evidence>
<evidence type="ECO:0000256" key="2">
    <source>
        <dbReference type="ARBA" id="ARBA00023043"/>
    </source>
</evidence>
<feature type="repeat" description="ANK" evidence="3">
    <location>
        <begin position="133"/>
        <end position="165"/>
    </location>
</feature>
<name>A0AA86L1S8_9SPHN</name>
<dbReference type="SUPFAM" id="SSF48403">
    <property type="entry name" value="Ankyrin repeat"/>
    <property type="match status" value="1"/>
</dbReference>
<keyword evidence="1" id="KW-0677">Repeat</keyword>
<dbReference type="GO" id="GO:0004842">
    <property type="term" value="F:ubiquitin-protein transferase activity"/>
    <property type="evidence" value="ECO:0007669"/>
    <property type="project" value="TreeGrafter"/>
</dbReference>
<feature type="chain" id="PRO_5041736607" evidence="4">
    <location>
        <begin position="30"/>
        <end position="206"/>
    </location>
</feature>
<feature type="repeat" description="ANK" evidence="3">
    <location>
        <begin position="67"/>
        <end position="99"/>
    </location>
</feature>
<dbReference type="InterPro" id="IPR002110">
    <property type="entry name" value="Ankyrin_rpt"/>
</dbReference>
<dbReference type="PANTHER" id="PTHR24171">
    <property type="entry name" value="ANKYRIN REPEAT DOMAIN-CONTAINING PROTEIN 39-RELATED"/>
    <property type="match status" value="1"/>
</dbReference>
<sequence length="206" mass="22179">MSRRASFRFASTLLIAATLGTLAVPGAQAQFRGGYAFLQAVENRDGNKATDALKDDSTLINARNPDTGETALAIVVKRRDATWLRFLLGKGADPAIADRQGVTPLMHSALLDFTDGADELLNRNAPVDQTNRRGETALILAVQAKNSAMVRLLVRRGANPDKADHIAGMSARDYAKRDDRSGQLLTLLDAKPDAPMRDIGPVFGPK</sequence>
<dbReference type="Proteomes" id="UP000058599">
    <property type="component" value="Chromosome"/>
</dbReference>
<dbReference type="PROSITE" id="PS50297">
    <property type="entry name" value="ANK_REP_REGION"/>
    <property type="match status" value="1"/>
</dbReference>
<evidence type="ECO:0000256" key="4">
    <source>
        <dbReference type="SAM" id="SignalP"/>
    </source>
</evidence>
<dbReference type="EMBL" id="CP012199">
    <property type="protein sequence ID" value="AMG72773.1"/>
    <property type="molecule type" value="Genomic_DNA"/>
</dbReference>
<evidence type="ECO:0000256" key="1">
    <source>
        <dbReference type="ARBA" id="ARBA00022737"/>
    </source>
</evidence>
<gene>
    <name evidence="5" type="ORF">SGRAN_0377</name>
</gene>
<accession>A0AA86L1S8</accession>
<dbReference type="KEGG" id="sgi:SGRAN_0377"/>
<reference evidence="5 6" key="1">
    <citation type="journal article" date="2016" name="BMC Genomics">
        <title>Genomic analysis of the nitrate-respiring Sphingopyxis granuli (formerly Sphingomonas macrogoltabida) strain TFA.</title>
        <authorList>
            <person name="Garcia-Romero I."/>
            <person name="Perez-Pulido A.J."/>
            <person name="Gonzalez-Flores Y.E."/>
            <person name="Reyes-Ramirez F."/>
            <person name="Santero E."/>
            <person name="Floriano B."/>
        </authorList>
    </citation>
    <scope>NUCLEOTIDE SEQUENCE [LARGE SCALE GENOMIC DNA]</scope>
    <source>
        <strain evidence="5 6">TFA</strain>
    </source>
</reference>
<keyword evidence="2 3" id="KW-0040">ANK repeat</keyword>
<dbReference type="Pfam" id="PF12796">
    <property type="entry name" value="Ank_2"/>
    <property type="match status" value="1"/>
</dbReference>
<evidence type="ECO:0000313" key="6">
    <source>
        <dbReference type="Proteomes" id="UP000058599"/>
    </source>
</evidence>
<feature type="signal peptide" evidence="4">
    <location>
        <begin position="1"/>
        <end position="29"/>
    </location>
</feature>
<keyword evidence="4" id="KW-0732">Signal</keyword>
<organism evidence="5 6">
    <name type="scientific">Sphingopyxis granuli</name>
    <dbReference type="NCBI Taxonomy" id="267128"/>
    <lineage>
        <taxon>Bacteria</taxon>
        <taxon>Pseudomonadati</taxon>
        <taxon>Pseudomonadota</taxon>
        <taxon>Alphaproteobacteria</taxon>
        <taxon>Sphingomonadales</taxon>
        <taxon>Sphingomonadaceae</taxon>
        <taxon>Sphingopyxis</taxon>
    </lineage>
</organism>